<evidence type="ECO:0000313" key="13">
    <source>
        <dbReference type="Proteomes" id="UP001485043"/>
    </source>
</evidence>
<gene>
    <name evidence="12" type="ORF">WJX84_003347</name>
</gene>
<dbReference type="EMBL" id="JALJOV010000183">
    <property type="protein sequence ID" value="KAK9866170.1"/>
    <property type="molecule type" value="Genomic_DNA"/>
</dbReference>
<dbReference type="Pfam" id="PF00378">
    <property type="entry name" value="ECH_1"/>
    <property type="match status" value="1"/>
</dbReference>
<dbReference type="SUPFAM" id="SSF144232">
    <property type="entry name" value="HIT/MYND zinc finger-like"/>
    <property type="match status" value="1"/>
</dbReference>
<evidence type="ECO:0000256" key="7">
    <source>
        <dbReference type="ARBA" id="ARBA00023098"/>
    </source>
</evidence>
<evidence type="ECO:0000256" key="4">
    <source>
        <dbReference type="ARBA" id="ARBA00022771"/>
    </source>
</evidence>
<dbReference type="InterPro" id="IPR001753">
    <property type="entry name" value="Enoyl-CoA_hydra/iso"/>
</dbReference>
<dbReference type="Gene3D" id="1.10.12.10">
    <property type="entry name" value="Lyase 2-enoyl-coa Hydratase, Chain A, domain 2"/>
    <property type="match status" value="1"/>
</dbReference>
<comment type="similarity">
    <text evidence="2 10">Belongs to the enoyl-CoA hydratase/isomerase family.</text>
</comment>
<dbReference type="PROSITE" id="PS00166">
    <property type="entry name" value="ENOYL_COA_HYDRATASE"/>
    <property type="match status" value="1"/>
</dbReference>
<dbReference type="PANTHER" id="PTHR43149">
    <property type="entry name" value="ENOYL-COA HYDRATASE"/>
    <property type="match status" value="1"/>
</dbReference>
<evidence type="ECO:0000256" key="10">
    <source>
        <dbReference type="RuleBase" id="RU003707"/>
    </source>
</evidence>
<dbReference type="InterPro" id="IPR029045">
    <property type="entry name" value="ClpP/crotonase-like_dom_sf"/>
</dbReference>
<dbReference type="GO" id="GO:0051750">
    <property type="term" value="F:delta(3,5)-delta(2,4)-dienoyl-CoA isomerase activity"/>
    <property type="evidence" value="ECO:0007669"/>
    <property type="project" value="TreeGrafter"/>
</dbReference>
<dbReference type="Proteomes" id="UP001485043">
    <property type="component" value="Unassembled WGS sequence"/>
</dbReference>
<keyword evidence="7" id="KW-0443">Lipid metabolism</keyword>
<comment type="pathway">
    <text evidence="1">Lipid metabolism; fatty acid beta-oxidation.</text>
</comment>
<dbReference type="GO" id="GO:0008270">
    <property type="term" value="F:zinc ion binding"/>
    <property type="evidence" value="ECO:0007669"/>
    <property type="project" value="UniProtKB-KW"/>
</dbReference>
<keyword evidence="4 9" id="KW-0863">Zinc-finger</keyword>
<dbReference type="SUPFAM" id="SSF52096">
    <property type="entry name" value="ClpP/crotonase"/>
    <property type="match status" value="1"/>
</dbReference>
<dbReference type="Pfam" id="PF01753">
    <property type="entry name" value="zf-MYND"/>
    <property type="match status" value="1"/>
</dbReference>
<dbReference type="PROSITE" id="PS50865">
    <property type="entry name" value="ZF_MYND_2"/>
    <property type="match status" value="1"/>
</dbReference>
<sequence length="535" mass="58915">MSRCSRCRQVRYCGRSCQETDWETHQHFCQTLRSQEIQQTFQSQMEKYGADKTGLQPFIVSMRAEIESALHAEDTLKAGFAQLFLSGALSSLDNEQFEAETALMCAADAGKEAGDWKLEQQALQGLVAQRKQWDINGPGATAVSKLLDRSKLKQDVFAEQAAATHCGILQTYTDLLSGPHSDDKTQQIFESGLNFFHQSIGMMFDIQRSVCKMVEDFPDPKAAAGAARLMHMMNFGMCGTCPHVALSWMEQSRHDNLVQLYRANMNKGDRASADQVLAALDIRCSGPEHGAYVKACIANGNEAFDFLHQLNDIRAIVLKGQGRNFCGGMDLASFDDIVGAPRDSCPARRAIKLRQDTMKWQDAFNAMERCRWPVLAAVQGACIGAGVDMITACDIRFCTDDARFCVKEVDRAMAADMGTLQRLPSIVGQGHATFLSLTGATVDGREAHRIGLVSATFKDPQQLDSAVDAAAADLAFKSPVALVGTKRMLLYTRDHTIADGLDYVATWNAGILYSEDMPEMASALKEKRRPVFSKL</sequence>
<reference evidence="12 13" key="1">
    <citation type="journal article" date="2024" name="Nat. Commun.">
        <title>Phylogenomics reveals the evolutionary origins of lichenization in chlorophyte algae.</title>
        <authorList>
            <person name="Puginier C."/>
            <person name="Libourel C."/>
            <person name="Otte J."/>
            <person name="Skaloud P."/>
            <person name="Haon M."/>
            <person name="Grisel S."/>
            <person name="Petersen M."/>
            <person name="Berrin J.G."/>
            <person name="Delaux P.M."/>
            <person name="Dal Grande F."/>
            <person name="Keller J."/>
        </authorList>
    </citation>
    <scope>NUCLEOTIDE SEQUENCE [LARGE SCALE GENOMIC DNA]</scope>
    <source>
        <strain evidence="12 13">SAG 2523</strain>
    </source>
</reference>
<dbReference type="CDD" id="cd06558">
    <property type="entry name" value="crotonase-like"/>
    <property type="match status" value="1"/>
</dbReference>
<keyword evidence="3" id="KW-0479">Metal-binding</keyword>
<dbReference type="GO" id="GO:0006631">
    <property type="term" value="P:fatty acid metabolic process"/>
    <property type="evidence" value="ECO:0007669"/>
    <property type="project" value="UniProtKB-KW"/>
</dbReference>
<protein>
    <recommendedName>
        <fullName evidence="11">MYND-type domain-containing protein</fullName>
    </recommendedName>
</protein>
<proteinExistence type="inferred from homology"/>
<accession>A0AAW1T9D3</accession>
<feature type="domain" description="MYND-type" evidence="11">
    <location>
        <begin position="1"/>
        <end position="29"/>
    </location>
</feature>
<keyword evidence="13" id="KW-1185">Reference proteome</keyword>
<keyword evidence="5" id="KW-0276">Fatty acid metabolism</keyword>
<dbReference type="AlphaFoldDB" id="A0AAW1T9D3"/>
<evidence type="ECO:0000259" key="11">
    <source>
        <dbReference type="PROSITE" id="PS50865"/>
    </source>
</evidence>
<evidence type="ECO:0000256" key="8">
    <source>
        <dbReference type="ARBA" id="ARBA00023235"/>
    </source>
</evidence>
<dbReference type="Gene3D" id="6.10.140.2220">
    <property type="match status" value="1"/>
</dbReference>
<dbReference type="InterPro" id="IPR045002">
    <property type="entry name" value="Ech1-like"/>
</dbReference>
<dbReference type="InterPro" id="IPR014748">
    <property type="entry name" value="Enoyl-CoA_hydra_C"/>
</dbReference>
<dbReference type="InterPro" id="IPR018376">
    <property type="entry name" value="Enoyl-CoA_hyd/isom_CS"/>
</dbReference>
<keyword evidence="6" id="KW-0862">Zinc</keyword>
<dbReference type="Gene3D" id="3.90.226.10">
    <property type="entry name" value="2-enoyl-CoA Hydratase, Chain A, domain 1"/>
    <property type="match status" value="1"/>
</dbReference>
<dbReference type="PANTHER" id="PTHR43149:SF1">
    <property type="entry name" value="DELTA(3,5)-DELTA(2,4)-DIENOYL-COA ISOMERASE, MITOCHONDRIAL"/>
    <property type="match status" value="1"/>
</dbReference>
<evidence type="ECO:0000256" key="6">
    <source>
        <dbReference type="ARBA" id="ARBA00022833"/>
    </source>
</evidence>
<evidence type="ECO:0000256" key="5">
    <source>
        <dbReference type="ARBA" id="ARBA00022832"/>
    </source>
</evidence>
<name>A0AAW1T9D3_9CHLO</name>
<dbReference type="InterPro" id="IPR002893">
    <property type="entry name" value="Znf_MYND"/>
</dbReference>
<dbReference type="FunFam" id="1.10.12.10:FF:000004">
    <property type="entry name" value="Delta3,5-delta2,4-dienoyl-CoA isomerase"/>
    <property type="match status" value="1"/>
</dbReference>
<evidence type="ECO:0000256" key="2">
    <source>
        <dbReference type="ARBA" id="ARBA00005254"/>
    </source>
</evidence>
<organism evidence="12 13">
    <name type="scientific">Apatococcus fuscideae</name>
    <dbReference type="NCBI Taxonomy" id="2026836"/>
    <lineage>
        <taxon>Eukaryota</taxon>
        <taxon>Viridiplantae</taxon>
        <taxon>Chlorophyta</taxon>
        <taxon>core chlorophytes</taxon>
        <taxon>Trebouxiophyceae</taxon>
        <taxon>Chlorellales</taxon>
        <taxon>Chlorellaceae</taxon>
        <taxon>Apatococcus</taxon>
    </lineage>
</organism>
<comment type="caution">
    <text evidence="12">The sequence shown here is derived from an EMBL/GenBank/DDBJ whole genome shotgun (WGS) entry which is preliminary data.</text>
</comment>
<evidence type="ECO:0000313" key="12">
    <source>
        <dbReference type="EMBL" id="KAK9866170.1"/>
    </source>
</evidence>
<evidence type="ECO:0000256" key="9">
    <source>
        <dbReference type="PROSITE-ProRule" id="PRU00134"/>
    </source>
</evidence>
<evidence type="ECO:0000256" key="3">
    <source>
        <dbReference type="ARBA" id="ARBA00022723"/>
    </source>
</evidence>
<evidence type="ECO:0000256" key="1">
    <source>
        <dbReference type="ARBA" id="ARBA00005005"/>
    </source>
</evidence>
<keyword evidence="8" id="KW-0413">Isomerase</keyword>